<comment type="catalytic activity">
    <reaction evidence="10">
        <text>a 5,6-dihydrouridine in tRNA + NADP(+) = a uridine in tRNA + NADPH + H(+)</text>
        <dbReference type="Rhea" id="RHEA:23624"/>
        <dbReference type="Rhea" id="RHEA-COMP:13339"/>
        <dbReference type="Rhea" id="RHEA-COMP:13887"/>
        <dbReference type="ChEBI" id="CHEBI:15378"/>
        <dbReference type="ChEBI" id="CHEBI:57783"/>
        <dbReference type="ChEBI" id="CHEBI:58349"/>
        <dbReference type="ChEBI" id="CHEBI:65315"/>
        <dbReference type="ChEBI" id="CHEBI:74443"/>
    </reaction>
</comment>
<dbReference type="RefSeq" id="WP_322520315.1">
    <property type="nucleotide sequence ID" value="NZ_CP140153.1"/>
</dbReference>
<comment type="cofactor">
    <cofactor evidence="1 12">
        <name>FMN</name>
        <dbReference type="ChEBI" id="CHEBI:58210"/>
    </cofactor>
</comment>
<dbReference type="NCBIfam" id="TIGR00737">
    <property type="entry name" value="nifR3_yhdG"/>
    <property type="match status" value="1"/>
</dbReference>
<evidence type="ECO:0000256" key="11">
    <source>
        <dbReference type="ARBA" id="ARBA00048802"/>
    </source>
</evidence>
<dbReference type="InterPro" id="IPR018517">
    <property type="entry name" value="tRNA_hU_synthase_CS"/>
</dbReference>
<evidence type="ECO:0000256" key="1">
    <source>
        <dbReference type="ARBA" id="ARBA00001917"/>
    </source>
</evidence>
<evidence type="ECO:0000256" key="3">
    <source>
        <dbReference type="ARBA" id="ARBA00022555"/>
    </source>
</evidence>
<dbReference type="PIRSF" id="PIRSF006621">
    <property type="entry name" value="Dus"/>
    <property type="match status" value="1"/>
</dbReference>
<evidence type="ECO:0000256" key="6">
    <source>
        <dbReference type="ARBA" id="ARBA00022694"/>
    </source>
</evidence>
<dbReference type="Pfam" id="PF01207">
    <property type="entry name" value="Dus"/>
    <property type="match status" value="1"/>
</dbReference>
<evidence type="ECO:0000259" key="14">
    <source>
        <dbReference type="Pfam" id="PF01207"/>
    </source>
</evidence>
<dbReference type="InterPro" id="IPR035587">
    <property type="entry name" value="DUS-like_FMN-bd"/>
</dbReference>
<dbReference type="InterPro" id="IPR013785">
    <property type="entry name" value="Aldolase_TIM"/>
</dbReference>
<evidence type="ECO:0000256" key="2">
    <source>
        <dbReference type="ARBA" id="ARBA00002790"/>
    </source>
</evidence>
<keyword evidence="4 12" id="KW-0285">Flavoprotein</keyword>
<name>A0ABZ0YT04_9GAMM</name>
<comment type="similarity">
    <text evidence="12">Belongs to the dus family.</text>
</comment>
<dbReference type="Proteomes" id="UP001327459">
    <property type="component" value="Chromosome"/>
</dbReference>
<reference evidence="15 16" key="1">
    <citation type="submission" date="2023-11" db="EMBL/GenBank/DDBJ databases">
        <title>MicrobeMod: A computational toolkit for identifying prokaryotic methylation and restriction-modification with nanopore sequencing.</title>
        <authorList>
            <person name="Crits-Christoph A."/>
            <person name="Kang S.C."/>
            <person name="Lee H."/>
            <person name="Ostrov N."/>
        </authorList>
    </citation>
    <scope>NUCLEOTIDE SEQUENCE [LARGE SCALE GENOMIC DNA]</scope>
    <source>
        <strain evidence="15 16">ATCC 49870</strain>
    </source>
</reference>
<evidence type="ECO:0000256" key="8">
    <source>
        <dbReference type="ARBA" id="ARBA00022884"/>
    </source>
</evidence>
<evidence type="ECO:0000313" key="16">
    <source>
        <dbReference type="Proteomes" id="UP001327459"/>
    </source>
</evidence>
<accession>A0ABZ0YT04</accession>
<evidence type="ECO:0000256" key="9">
    <source>
        <dbReference type="ARBA" id="ARBA00023002"/>
    </source>
</evidence>
<keyword evidence="9 12" id="KW-0560">Oxidoreductase</keyword>
<comment type="catalytic activity">
    <reaction evidence="11">
        <text>a 5,6-dihydrouridine in tRNA + NAD(+) = a uridine in tRNA + NADH + H(+)</text>
        <dbReference type="Rhea" id="RHEA:54452"/>
        <dbReference type="Rhea" id="RHEA-COMP:13339"/>
        <dbReference type="Rhea" id="RHEA-COMP:13887"/>
        <dbReference type="ChEBI" id="CHEBI:15378"/>
        <dbReference type="ChEBI" id="CHEBI:57540"/>
        <dbReference type="ChEBI" id="CHEBI:57945"/>
        <dbReference type="ChEBI" id="CHEBI:65315"/>
        <dbReference type="ChEBI" id="CHEBI:74443"/>
    </reaction>
</comment>
<proteinExistence type="inferred from homology"/>
<sequence>MSARPDQRSTTAPAARLAPIELVGRDERLRIEFPLALAPMAGISDRPFRQLCFDQGAGLVINEMLSSKPELRHTRKSEQRRIRPDDPEPRAVQLLGNEPEDLAKAAQQAYRDGAQLIDLNLGCPAKKVCRKAAGSALMAEPDTVARLLDATVRAVPCPVTLKMRTGPDDTWRNAPEIARIAEQAGIAMLSVHGRTRAQKYLGEAEHDTIARVVAERRIPVLANGDIDSVDRAVEVLEQTGAAGLMIGRAAFGRPWLFRQLRAALEGRRVPPDPVATEVMGLLREQFENIYRHYGNVMGVRIARKHWGWYSSQLPIAEGTRKEFNRLETIESQRRWLDRREAELRSVSSPSADVSP</sequence>
<dbReference type="InterPro" id="IPR004652">
    <property type="entry name" value="DusB-like"/>
</dbReference>
<protein>
    <recommendedName>
        <fullName evidence="12">tRNA-dihydrouridine synthase</fullName>
        <ecNumber evidence="12">1.3.1.-</ecNumber>
    </recommendedName>
</protein>
<dbReference type="EMBL" id="CP140153">
    <property type="protein sequence ID" value="WQH15284.1"/>
    <property type="molecule type" value="Genomic_DNA"/>
</dbReference>
<evidence type="ECO:0000256" key="10">
    <source>
        <dbReference type="ARBA" id="ARBA00048205"/>
    </source>
</evidence>
<dbReference type="InterPro" id="IPR001269">
    <property type="entry name" value="DUS_fam"/>
</dbReference>
<dbReference type="Gene3D" id="3.20.20.70">
    <property type="entry name" value="Aldolase class I"/>
    <property type="match status" value="1"/>
</dbReference>
<dbReference type="PANTHER" id="PTHR45846">
    <property type="entry name" value="TRNA-DIHYDROURIDINE(47) SYNTHASE [NAD(P)(+)]-LIKE"/>
    <property type="match status" value="1"/>
</dbReference>
<dbReference type="SUPFAM" id="SSF51395">
    <property type="entry name" value="FMN-linked oxidoreductases"/>
    <property type="match status" value="1"/>
</dbReference>
<comment type="function">
    <text evidence="2 12">Catalyzes the synthesis of 5,6-dihydrouridine (D), a modified base found in the D-loop of most tRNAs, via the reduction of the C5-C6 double bond in target uridines.</text>
</comment>
<dbReference type="InterPro" id="IPR024036">
    <property type="entry name" value="tRNA-dHydroUridine_Synthase_C"/>
</dbReference>
<evidence type="ECO:0000256" key="13">
    <source>
        <dbReference type="SAM" id="MobiDB-lite"/>
    </source>
</evidence>
<keyword evidence="3" id="KW-0820">tRNA-binding</keyword>
<evidence type="ECO:0000256" key="4">
    <source>
        <dbReference type="ARBA" id="ARBA00022630"/>
    </source>
</evidence>
<feature type="domain" description="DUS-like FMN-binding" evidence="14">
    <location>
        <begin position="37"/>
        <end position="336"/>
    </location>
</feature>
<keyword evidence="7" id="KW-0521">NADP</keyword>
<dbReference type="Gene3D" id="1.10.1200.80">
    <property type="entry name" value="Putative flavin oxidoreducatase, domain 2"/>
    <property type="match status" value="1"/>
</dbReference>
<evidence type="ECO:0000256" key="5">
    <source>
        <dbReference type="ARBA" id="ARBA00022643"/>
    </source>
</evidence>
<keyword evidence="16" id="KW-1185">Reference proteome</keyword>
<dbReference type="PANTHER" id="PTHR45846:SF1">
    <property type="entry name" value="TRNA-DIHYDROURIDINE(47) SYNTHASE [NAD(P)(+)]-LIKE"/>
    <property type="match status" value="1"/>
</dbReference>
<dbReference type="GO" id="GO:0016491">
    <property type="term" value="F:oxidoreductase activity"/>
    <property type="evidence" value="ECO:0007669"/>
    <property type="project" value="UniProtKB-KW"/>
</dbReference>
<dbReference type="EC" id="1.3.1.-" evidence="12"/>
<evidence type="ECO:0000256" key="7">
    <source>
        <dbReference type="ARBA" id="ARBA00022857"/>
    </source>
</evidence>
<feature type="region of interest" description="Disordered" evidence="13">
    <location>
        <begin position="69"/>
        <end position="89"/>
    </location>
</feature>
<keyword evidence="6 12" id="KW-0819">tRNA processing</keyword>
<dbReference type="CDD" id="cd02801">
    <property type="entry name" value="DUS_like_FMN"/>
    <property type="match status" value="1"/>
</dbReference>
<dbReference type="PROSITE" id="PS01136">
    <property type="entry name" value="UPF0034"/>
    <property type="match status" value="1"/>
</dbReference>
<gene>
    <name evidence="15" type="primary">dusB</name>
    <name evidence="15" type="ORF">SR882_05795</name>
</gene>
<keyword evidence="8" id="KW-0694">RNA-binding</keyword>
<evidence type="ECO:0000313" key="15">
    <source>
        <dbReference type="EMBL" id="WQH15284.1"/>
    </source>
</evidence>
<organism evidence="15 16">
    <name type="scientific">Guyparkeria halophila</name>
    <dbReference type="NCBI Taxonomy" id="47960"/>
    <lineage>
        <taxon>Bacteria</taxon>
        <taxon>Pseudomonadati</taxon>
        <taxon>Pseudomonadota</taxon>
        <taxon>Gammaproteobacteria</taxon>
        <taxon>Chromatiales</taxon>
        <taxon>Thioalkalibacteraceae</taxon>
        <taxon>Guyparkeria</taxon>
    </lineage>
</organism>
<keyword evidence="5 12" id="KW-0288">FMN</keyword>
<evidence type="ECO:0000256" key="12">
    <source>
        <dbReference type="PIRNR" id="PIRNR006621"/>
    </source>
</evidence>